<dbReference type="Pfam" id="PF13715">
    <property type="entry name" value="CarbopepD_reg_2"/>
    <property type="match status" value="1"/>
</dbReference>
<dbReference type="InterPro" id="IPR012910">
    <property type="entry name" value="Plug_dom"/>
</dbReference>
<keyword evidence="1" id="KW-0732">Signal</keyword>
<sequence length="251" mass="27751">MRPYILLTFVFLLSLAHSQTGFVEGTVKDKNTDEYLVGANIVVLGTPLGAATDHKGYFIIANIPRGIYKVQTSMIGYKSSTEEILISAEQKISITFLLEETVISQPEIIVSAERIIEKTTVSARTIDGVRLERLHGAIEDPLRTLHTIPGISSGEEFTTWLCVRGGAPNENLWLLDWVPIYWPFHFGGMKSTFNSEMIENLELYTGGFPAKFGDKLSSVVNITTKEGSRNRFKGKTTLSLINALGLIQGPI</sequence>
<organism evidence="3">
    <name type="scientific">marine sediment metagenome</name>
    <dbReference type="NCBI Taxonomy" id="412755"/>
    <lineage>
        <taxon>unclassified sequences</taxon>
        <taxon>metagenomes</taxon>
        <taxon>ecological metagenomes</taxon>
    </lineage>
</organism>
<dbReference type="PANTHER" id="PTHR30069">
    <property type="entry name" value="TONB-DEPENDENT OUTER MEMBRANE RECEPTOR"/>
    <property type="match status" value="1"/>
</dbReference>
<dbReference type="Gene3D" id="2.170.130.10">
    <property type="entry name" value="TonB-dependent receptor, plug domain"/>
    <property type="match status" value="1"/>
</dbReference>
<dbReference type="InterPro" id="IPR008969">
    <property type="entry name" value="CarboxyPept-like_regulatory"/>
</dbReference>
<feature type="domain" description="TonB-dependent receptor plug" evidence="2">
    <location>
        <begin position="118"/>
        <end position="214"/>
    </location>
</feature>
<dbReference type="InterPro" id="IPR039426">
    <property type="entry name" value="TonB-dep_rcpt-like"/>
</dbReference>
<proteinExistence type="predicted"/>
<dbReference type="EMBL" id="BART01029462">
    <property type="protein sequence ID" value="GAH01524.1"/>
    <property type="molecule type" value="Genomic_DNA"/>
</dbReference>
<evidence type="ECO:0000259" key="2">
    <source>
        <dbReference type="Pfam" id="PF07715"/>
    </source>
</evidence>
<dbReference type="Pfam" id="PF07715">
    <property type="entry name" value="Plug"/>
    <property type="match status" value="1"/>
</dbReference>
<evidence type="ECO:0000256" key="1">
    <source>
        <dbReference type="ARBA" id="ARBA00022729"/>
    </source>
</evidence>
<dbReference type="Gene3D" id="2.60.40.1120">
    <property type="entry name" value="Carboxypeptidase-like, regulatory domain"/>
    <property type="match status" value="1"/>
</dbReference>
<dbReference type="SUPFAM" id="SSF49464">
    <property type="entry name" value="Carboxypeptidase regulatory domain-like"/>
    <property type="match status" value="1"/>
</dbReference>
<name>X1D8Z5_9ZZZZ</name>
<dbReference type="GO" id="GO:0015344">
    <property type="term" value="F:siderophore uptake transmembrane transporter activity"/>
    <property type="evidence" value="ECO:0007669"/>
    <property type="project" value="TreeGrafter"/>
</dbReference>
<dbReference type="GO" id="GO:0044718">
    <property type="term" value="P:siderophore transmembrane transport"/>
    <property type="evidence" value="ECO:0007669"/>
    <property type="project" value="TreeGrafter"/>
</dbReference>
<accession>X1D8Z5</accession>
<comment type="caution">
    <text evidence="3">The sequence shown here is derived from an EMBL/GenBank/DDBJ whole genome shotgun (WGS) entry which is preliminary data.</text>
</comment>
<dbReference type="PANTHER" id="PTHR30069:SF29">
    <property type="entry name" value="HEMOGLOBIN AND HEMOGLOBIN-HAPTOGLOBIN-BINDING PROTEIN 1-RELATED"/>
    <property type="match status" value="1"/>
</dbReference>
<dbReference type="AlphaFoldDB" id="X1D8Z5"/>
<protein>
    <recommendedName>
        <fullName evidence="2">TonB-dependent receptor plug domain-containing protein</fullName>
    </recommendedName>
</protein>
<feature type="non-terminal residue" evidence="3">
    <location>
        <position position="251"/>
    </location>
</feature>
<dbReference type="PROSITE" id="PS52016">
    <property type="entry name" value="TONB_DEPENDENT_REC_3"/>
    <property type="match status" value="1"/>
</dbReference>
<gene>
    <name evidence="3" type="ORF">S01H4_51691</name>
</gene>
<dbReference type="GO" id="GO:0009279">
    <property type="term" value="C:cell outer membrane"/>
    <property type="evidence" value="ECO:0007669"/>
    <property type="project" value="TreeGrafter"/>
</dbReference>
<dbReference type="InterPro" id="IPR037066">
    <property type="entry name" value="Plug_dom_sf"/>
</dbReference>
<evidence type="ECO:0000313" key="3">
    <source>
        <dbReference type="EMBL" id="GAH01524.1"/>
    </source>
</evidence>
<dbReference type="SUPFAM" id="SSF56935">
    <property type="entry name" value="Porins"/>
    <property type="match status" value="1"/>
</dbReference>
<reference evidence="3" key="1">
    <citation type="journal article" date="2014" name="Front. Microbiol.">
        <title>High frequency of phylogenetically diverse reductive dehalogenase-homologous genes in deep subseafloor sedimentary metagenomes.</title>
        <authorList>
            <person name="Kawai M."/>
            <person name="Futagami T."/>
            <person name="Toyoda A."/>
            <person name="Takaki Y."/>
            <person name="Nishi S."/>
            <person name="Hori S."/>
            <person name="Arai W."/>
            <person name="Tsubouchi T."/>
            <person name="Morono Y."/>
            <person name="Uchiyama I."/>
            <person name="Ito T."/>
            <person name="Fujiyama A."/>
            <person name="Inagaki F."/>
            <person name="Takami H."/>
        </authorList>
    </citation>
    <scope>NUCLEOTIDE SEQUENCE</scope>
    <source>
        <strain evidence="3">Expedition CK06-06</strain>
    </source>
</reference>